<name>A0A2A5WF18_9GAMM</name>
<dbReference type="InterPro" id="IPR032466">
    <property type="entry name" value="Metal_Hydrolase"/>
</dbReference>
<comment type="caution">
    <text evidence="2">The sequence shown here is derived from an EMBL/GenBank/DDBJ whole genome shotgun (WGS) entry which is preliminary data.</text>
</comment>
<proteinExistence type="predicted"/>
<protein>
    <submittedName>
        <fullName evidence="2">Amidohydrolase</fullName>
    </submittedName>
</protein>
<dbReference type="InterPro" id="IPR051781">
    <property type="entry name" value="Metallo-dep_Hydrolase"/>
</dbReference>
<dbReference type="Pfam" id="PF01979">
    <property type="entry name" value="Amidohydro_1"/>
    <property type="match status" value="1"/>
</dbReference>
<dbReference type="PANTHER" id="PTHR43135">
    <property type="entry name" value="ALPHA-D-RIBOSE 1-METHYLPHOSPHONATE 5-TRIPHOSPHATE DIPHOSPHATASE"/>
    <property type="match status" value="1"/>
</dbReference>
<evidence type="ECO:0000259" key="1">
    <source>
        <dbReference type="Pfam" id="PF01979"/>
    </source>
</evidence>
<dbReference type="InterPro" id="IPR006680">
    <property type="entry name" value="Amidohydro-rel"/>
</dbReference>
<dbReference type="InterPro" id="IPR011059">
    <property type="entry name" value="Metal-dep_hydrolase_composite"/>
</dbReference>
<dbReference type="SUPFAM" id="SSF51338">
    <property type="entry name" value="Composite domain of metallo-dependent hydrolases"/>
    <property type="match status" value="2"/>
</dbReference>
<feature type="domain" description="Amidohydrolase-related" evidence="1">
    <location>
        <begin position="869"/>
        <end position="945"/>
    </location>
</feature>
<evidence type="ECO:0000313" key="2">
    <source>
        <dbReference type="EMBL" id="PDH34858.1"/>
    </source>
</evidence>
<dbReference type="AlphaFoldDB" id="A0A2A5WF18"/>
<dbReference type="Proteomes" id="UP000219329">
    <property type="component" value="Unassembled WGS sequence"/>
</dbReference>
<gene>
    <name evidence="2" type="ORF">CNF02_02200</name>
</gene>
<dbReference type="GO" id="GO:0016810">
    <property type="term" value="F:hydrolase activity, acting on carbon-nitrogen (but not peptide) bonds"/>
    <property type="evidence" value="ECO:0007669"/>
    <property type="project" value="InterPro"/>
</dbReference>
<dbReference type="SUPFAM" id="SSF51556">
    <property type="entry name" value="Metallo-dependent hydrolases"/>
    <property type="match status" value="1"/>
</dbReference>
<dbReference type="PANTHER" id="PTHR43135:SF3">
    <property type="entry name" value="ALPHA-D-RIBOSE 1-METHYLPHOSPHONATE 5-TRIPHOSPHATE DIPHOSPHATASE"/>
    <property type="match status" value="1"/>
</dbReference>
<dbReference type="EMBL" id="NTJZ01000002">
    <property type="protein sequence ID" value="PDH34858.1"/>
    <property type="molecule type" value="Genomic_DNA"/>
</dbReference>
<accession>A0A2A5WF18</accession>
<reference evidence="2 3" key="1">
    <citation type="submission" date="2017-08" db="EMBL/GenBank/DDBJ databases">
        <title>Fine stratification of microbial communities through a metagenomic profile of the photic zone.</title>
        <authorList>
            <person name="Haro-Moreno J.M."/>
            <person name="Lopez-Perez M."/>
            <person name="De La Torre J."/>
            <person name="Picazo A."/>
            <person name="Camacho A."/>
            <person name="Rodriguez-Valera F."/>
        </authorList>
    </citation>
    <scope>NUCLEOTIDE SEQUENCE [LARGE SCALE GENOMIC DNA]</scope>
    <source>
        <strain evidence="2">MED-G28</strain>
    </source>
</reference>
<dbReference type="Gene3D" id="3.20.20.140">
    <property type="entry name" value="Metal-dependent hydrolases"/>
    <property type="match status" value="2"/>
</dbReference>
<organism evidence="2 3">
    <name type="scientific">OM182 bacterium MED-G28</name>
    <dbReference type="NCBI Taxonomy" id="1986256"/>
    <lineage>
        <taxon>Bacteria</taxon>
        <taxon>Pseudomonadati</taxon>
        <taxon>Pseudomonadota</taxon>
        <taxon>Gammaproteobacteria</taxon>
        <taxon>OMG group</taxon>
        <taxon>OM182 clade</taxon>
    </lineage>
</organism>
<sequence>MQFQEQSNIIGRFIARISRNGTAASAAILVSLSMVTAESQETATPNGVADDRLAAFAFTNGNFYQADGSYLEGGSLLIREGRIVDLVAQTSVPSGFFEINLNGKYVYPGFIDLNTDYGLAELQRRDENGAAENLYPSESAFNVNDAIRSNFRASTGFTPDEDERKKYRRLGFSAVVSLRPDGIARGTSALITLGDKNANESIVVPDVAAHYSLDKGTSSQSMPVSLMGAFALLRQTYLDAEWFGNQQPRPFTDDTLEAWNTIQILPQIMEVENWQEALTADRVGDEFETQYILKTSGDSFRQTALIKATNANLIVPINFPEAPNVADPLTADSVSFEDLKHWELAPFNPRILEDNKIDFAITSSGGSDEFWENLETAVDNGLSEQKAIAAITLSAAQILGLENLVGQLTPNALANFVITTDPLFTEDAQILENWIEGERFVLAEDFDDRAGRYNLEVDGEQYSIELSFENSSVSAQFIVSEEKTRTANIDVTEDLITLNFAIDEDGNRVRLSGWPIDGTVGWQGNGRSPNGARMAWRMTRSAENDEAESEATPTRSIADLPSALIYPFSAYGRTEQPEQQDLLIRGATVWTNEEIGNVVTDVLVRSGQIAEVGDNLSANGAIVVDGSGKHLTPGIIDEHSHIALFSINETETNSSMVRMKDVVDSESINIYRNLAGGVVAAQLLHGSANPIGGQSAIVKMRWGAPPQELLIEGADEYIKFALGENVKRSRNPSSVRYPQTRMGVEQVFVNAFSQAQEYGKTWDDYNNLSRNQQRDTAAPRRDLVDEAMLEILNGERFVTSHSYVQSEINMLMHVADTFDFNINTFTHILEGYKVADKMALHGAGGSTFSDWWGYKWEVRYAIPYNAALMQQAGVVVALNSDDAEMSRRLNQEAAKAVKYGDVSEIDALKMVTLNPAILLHLDDRMGSIRVGKDADLVLWSDHPLSVYAAAETTWIEGIPYYDRRDDQQLRREIEDERARIIAAITDDAAGN</sequence>
<evidence type="ECO:0000313" key="3">
    <source>
        <dbReference type="Proteomes" id="UP000219329"/>
    </source>
</evidence>
<dbReference type="Gene3D" id="2.30.40.10">
    <property type="entry name" value="Urease, subunit C, domain 1"/>
    <property type="match status" value="1"/>
</dbReference>
<keyword evidence="2" id="KW-0378">Hydrolase</keyword>